<dbReference type="AlphaFoldDB" id="K1SFF9"/>
<feature type="non-terminal residue" evidence="1">
    <location>
        <position position="1"/>
    </location>
</feature>
<name>K1SFF9_9ZZZZ</name>
<organism evidence="1">
    <name type="scientific">human gut metagenome</name>
    <dbReference type="NCBI Taxonomy" id="408170"/>
    <lineage>
        <taxon>unclassified sequences</taxon>
        <taxon>metagenomes</taxon>
        <taxon>organismal metagenomes</taxon>
    </lineage>
</organism>
<dbReference type="EMBL" id="AJWZ01007644">
    <property type="protein sequence ID" value="EKC56318.1"/>
    <property type="molecule type" value="Genomic_DNA"/>
</dbReference>
<gene>
    <name evidence="1" type="ORF">OBE_11127</name>
</gene>
<accession>K1SFF9</accession>
<reference evidence="1" key="1">
    <citation type="journal article" date="2013" name="Environ. Microbiol.">
        <title>Microbiota from the distal guts of lean and obese adolescents exhibit partial functional redundancy besides clear differences in community structure.</title>
        <authorList>
            <person name="Ferrer M."/>
            <person name="Ruiz A."/>
            <person name="Lanza F."/>
            <person name="Haange S.B."/>
            <person name="Oberbach A."/>
            <person name="Till H."/>
            <person name="Bargiela R."/>
            <person name="Campoy C."/>
            <person name="Segura M.T."/>
            <person name="Richter M."/>
            <person name="von Bergen M."/>
            <person name="Seifert J."/>
            <person name="Suarez A."/>
        </authorList>
    </citation>
    <scope>NUCLEOTIDE SEQUENCE</scope>
</reference>
<sequence>FYEYAAVRKDFGCSLEDMELECAKEINKVDDLTYDVVFYDNIKDAAGNEITAEDYAWSATEMKKAGNYEN</sequence>
<protein>
    <submittedName>
        <fullName evidence="1">Uncharacterized protein</fullName>
    </submittedName>
</protein>
<comment type="caution">
    <text evidence="1">The sequence shown here is derived from an EMBL/GenBank/DDBJ whole genome shotgun (WGS) entry which is preliminary data.</text>
</comment>
<proteinExistence type="predicted"/>
<evidence type="ECO:0000313" key="1">
    <source>
        <dbReference type="EMBL" id="EKC56318.1"/>
    </source>
</evidence>